<evidence type="ECO:0000256" key="1">
    <source>
        <dbReference type="ARBA" id="ARBA00012513"/>
    </source>
</evidence>
<dbReference type="GO" id="GO:0000245">
    <property type="term" value="P:spliceosomal complex assembly"/>
    <property type="evidence" value="ECO:0007669"/>
    <property type="project" value="TreeGrafter"/>
</dbReference>
<dbReference type="GO" id="GO:0005524">
    <property type="term" value="F:ATP binding"/>
    <property type="evidence" value="ECO:0007669"/>
    <property type="project" value="UniProtKB-UniRule"/>
</dbReference>
<evidence type="ECO:0000256" key="6">
    <source>
        <dbReference type="ARBA" id="ARBA00022840"/>
    </source>
</evidence>
<dbReference type="GO" id="GO:0005634">
    <property type="term" value="C:nucleus"/>
    <property type="evidence" value="ECO:0007669"/>
    <property type="project" value="TreeGrafter"/>
</dbReference>
<evidence type="ECO:0000313" key="11">
    <source>
        <dbReference type="EMBL" id="KND85605.1"/>
    </source>
</evidence>
<dbReference type="InterPro" id="IPR011009">
    <property type="entry name" value="Kinase-like_dom_sf"/>
</dbReference>
<evidence type="ECO:0000256" key="4">
    <source>
        <dbReference type="ARBA" id="ARBA00022741"/>
    </source>
</evidence>
<reference evidence="11 12" key="1">
    <citation type="journal article" date="2015" name="BMC Genomics">
        <title>The genome of the truffle-parasite Tolypocladium ophioglossoides and the evolution of antifungal peptaibiotics.</title>
        <authorList>
            <person name="Quandt C.A."/>
            <person name="Bushley K.E."/>
            <person name="Spatafora J.W."/>
        </authorList>
    </citation>
    <scope>NUCLEOTIDE SEQUENCE [LARGE SCALE GENOMIC DNA]</scope>
    <source>
        <strain evidence="11 12">CBS 100239</strain>
    </source>
</reference>
<name>A0A0L0MVY9_TOLOC</name>
<dbReference type="PANTHER" id="PTHR47634:SF9">
    <property type="entry name" value="PROTEIN KINASE DOMAIN-CONTAINING PROTEIN-RELATED"/>
    <property type="match status" value="1"/>
</dbReference>
<gene>
    <name evidence="11" type="ORF">TOPH_09292</name>
</gene>
<dbReference type="OrthoDB" id="5979581at2759"/>
<dbReference type="InterPro" id="IPR051334">
    <property type="entry name" value="SRPK"/>
</dbReference>
<protein>
    <recommendedName>
        <fullName evidence="1">non-specific serine/threonine protein kinase</fullName>
        <ecNumber evidence="1">2.7.11.1</ecNumber>
    </recommendedName>
</protein>
<dbReference type="GO" id="GO:0005737">
    <property type="term" value="C:cytoplasm"/>
    <property type="evidence" value="ECO:0007669"/>
    <property type="project" value="TreeGrafter"/>
</dbReference>
<evidence type="ECO:0000259" key="10">
    <source>
        <dbReference type="PROSITE" id="PS50011"/>
    </source>
</evidence>
<dbReference type="EMBL" id="LFRF01000136">
    <property type="protein sequence ID" value="KND85605.1"/>
    <property type="molecule type" value="Genomic_DNA"/>
</dbReference>
<dbReference type="Gene3D" id="1.10.510.10">
    <property type="entry name" value="Transferase(Phosphotransferase) domain 1"/>
    <property type="match status" value="1"/>
</dbReference>
<proteinExistence type="predicted"/>
<dbReference type="PANTHER" id="PTHR47634">
    <property type="entry name" value="PROTEIN KINASE DOMAIN-CONTAINING PROTEIN-RELATED"/>
    <property type="match status" value="1"/>
</dbReference>
<feature type="domain" description="Protein kinase" evidence="10">
    <location>
        <begin position="62"/>
        <end position="379"/>
    </location>
</feature>
<evidence type="ECO:0000256" key="5">
    <source>
        <dbReference type="ARBA" id="ARBA00022777"/>
    </source>
</evidence>
<evidence type="ECO:0000256" key="9">
    <source>
        <dbReference type="PROSITE-ProRule" id="PRU10141"/>
    </source>
</evidence>
<dbReference type="Gene3D" id="3.30.200.20">
    <property type="entry name" value="Phosphorylase Kinase, domain 1"/>
    <property type="match status" value="1"/>
</dbReference>
<keyword evidence="4 9" id="KW-0547">Nucleotide-binding</keyword>
<dbReference type="PROSITE" id="PS50011">
    <property type="entry name" value="PROTEIN_KINASE_DOM"/>
    <property type="match status" value="1"/>
</dbReference>
<dbReference type="EC" id="2.7.11.1" evidence="1"/>
<comment type="caution">
    <text evidence="11">The sequence shown here is derived from an EMBL/GenBank/DDBJ whole genome shotgun (WGS) entry which is preliminary data.</text>
</comment>
<dbReference type="Pfam" id="PF00069">
    <property type="entry name" value="Pkinase"/>
    <property type="match status" value="1"/>
</dbReference>
<dbReference type="InterPro" id="IPR000719">
    <property type="entry name" value="Prot_kinase_dom"/>
</dbReference>
<dbReference type="AlphaFoldDB" id="A0A0L0MVY9"/>
<dbReference type="Proteomes" id="UP000036947">
    <property type="component" value="Unassembled WGS sequence"/>
</dbReference>
<keyword evidence="3" id="KW-0808">Transferase</keyword>
<keyword evidence="2" id="KW-0723">Serine/threonine-protein kinase</keyword>
<evidence type="ECO:0000256" key="3">
    <source>
        <dbReference type="ARBA" id="ARBA00022679"/>
    </source>
</evidence>
<dbReference type="SMART" id="SM00220">
    <property type="entry name" value="S_TKc"/>
    <property type="match status" value="1"/>
</dbReference>
<sequence length="379" mass="43134">MSSILRWARGLVRRSPAVPLRFPTSGFEIIADSVLLEEEQLDEFKTGQYCPVHIGDVFASKYQVVGKLGFGTTSTVWLARNLYGHGHVALKVYTRDRGDRDEFQILETIGKANPSHPGYRHVRTALDIFQIHRPEGDHYCLVQRPMWESWRHLFRRNASGRFTEPLLKAGLRHLFSALDYLHSECKLAGSSTASAAELSLTLLMIVDIKADNILQDIEDQSILEAFTKAELTTPSPRKFLDDVPIYASRAFDLPRRFGGPVLSDFGSAVRGDLKRNHDAQPAVYRSPEVMLKAEWSYPVDIWNVGVMIWDLFQGRHLFYGKDPKHHDYSTRAHLAELIGILGPPPLDLLNRGRRSREFFTEDGKIAYKLHLICPPWPCD</sequence>
<evidence type="ECO:0000256" key="2">
    <source>
        <dbReference type="ARBA" id="ARBA00022527"/>
    </source>
</evidence>
<feature type="binding site" evidence="9">
    <location>
        <position position="91"/>
    </location>
    <ligand>
        <name>ATP</name>
        <dbReference type="ChEBI" id="CHEBI:30616"/>
    </ligand>
</feature>
<evidence type="ECO:0000256" key="7">
    <source>
        <dbReference type="ARBA" id="ARBA00047899"/>
    </source>
</evidence>
<comment type="catalytic activity">
    <reaction evidence="7">
        <text>L-threonyl-[protein] + ATP = O-phospho-L-threonyl-[protein] + ADP + H(+)</text>
        <dbReference type="Rhea" id="RHEA:46608"/>
        <dbReference type="Rhea" id="RHEA-COMP:11060"/>
        <dbReference type="Rhea" id="RHEA-COMP:11605"/>
        <dbReference type="ChEBI" id="CHEBI:15378"/>
        <dbReference type="ChEBI" id="CHEBI:30013"/>
        <dbReference type="ChEBI" id="CHEBI:30616"/>
        <dbReference type="ChEBI" id="CHEBI:61977"/>
        <dbReference type="ChEBI" id="CHEBI:456216"/>
        <dbReference type="EC" id="2.7.11.1"/>
    </reaction>
</comment>
<evidence type="ECO:0000313" key="12">
    <source>
        <dbReference type="Proteomes" id="UP000036947"/>
    </source>
</evidence>
<evidence type="ECO:0000256" key="8">
    <source>
        <dbReference type="ARBA" id="ARBA00048679"/>
    </source>
</evidence>
<dbReference type="GO" id="GO:0004674">
    <property type="term" value="F:protein serine/threonine kinase activity"/>
    <property type="evidence" value="ECO:0007669"/>
    <property type="project" value="UniProtKB-KW"/>
</dbReference>
<keyword evidence="5 11" id="KW-0418">Kinase</keyword>
<dbReference type="GO" id="GO:0050684">
    <property type="term" value="P:regulation of mRNA processing"/>
    <property type="evidence" value="ECO:0007669"/>
    <property type="project" value="TreeGrafter"/>
</dbReference>
<dbReference type="SUPFAM" id="SSF56112">
    <property type="entry name" value="Protein kinase-like (PK-like)"/>
    <property type="match status" value="1"/>
</dbReference>
<organism evidence="11 12">
    <name type="scientific">Tolypocladium ophioglossoides (strain CBS 100239)</name>
    <name type="common">Snaketongue truffleclub</name>
    <name type="synonym">Elaphocordyceps ophioglossoides</name>
    <dbReference type="NCBI Taxonomy" id="1163406"/>
    <lineage>
        <taxon>Eukaryota</taxon>
        <taxon>Fungi</taxon>
        <taxon>Dikarya</taxon>
        <taxon>Ascomycota</taxon>
        <taxon>Pezizomycotina</taxon>
        <taxon>Sordariomycetes</taxon>
        <taxon>Hypocreomycetidae</taxon>
        <taxon>Hypocreales</taxon>
        <taxon>Ophiocordycipitaceae</taxon>
        <taxon>Tolypocladium</taxon>
    </lineage>
</organism>
<keyword evidence="12" id="KW-1185">Reference proteome</keyword>
<dbReference type="InterPro" id="IPR017441">
    <property type="entry name" value="Protein_kinase_ATP_BS"/>
</dbReference>
<comment type="catalytic activity">
    <reaction evidence="8">
        <text>L-seryl-[protein] + ATP = O-phospho-L-seryl-[protein] + ADP + H(+)</text>
        <dbReference type="Rhea" id="RHEA:17989"/>
        <dbReference type="Rhea" id="RHEA-COMP:9863"/>
        <dbReference type="Rhea" id="RHEA-COMP:11604"/>
        <dbReference type="ChEBI" id="CHEBI:15378"/>
        <dbReference type="ChEBI" id="CHEBI:29999"/>
        <dbReference type="ChEBI" id="CHEBI:30616"/>
        <dbReference type="ChEBI" id="CHEBI:83421"/>
        <dbReference type="ChEBI" id="CHEBI:456216"/>
        <dbReference type="EC" id="2.7.11.1"/>
    </reaction>
</comment>
<dbReference type="STRING" id="1163406.A0A0L0MVY9"/>
<dbReference type="PROSITE" id="PS00107">
    <property type="entry name" value="PROTEIN_KINASE_ATP"/>
    <property type="match status" value="1"/>
</dbReference>
<accession>A0A0L0MVY9</accession>
<keyword evidence="6 9" id="KW-0067">ATP-binding</keyword>